<accession>A0A1E5SLA6</accession>
<dbReference type="EMBL" id="MDGQ01000005">
    <property type="protein sequence ID" value="OEJ99826.1"/>
    <property type="molecule type" value="Genomic_DNA"/>
</dbReference>
<protein>
    <submittedName>
        <fullName evidence="1">Uncharacterized protein</fullName>
    </submittedName>
</protein>
<evidence type="ECO:0000313" key="2">
    <source>
        <dbReference type="Proteomes" id="UP000095552"/>
    </source>
</evidence>
<dbReference type="Proteomes" id="UP000095552">
    <property type="component" value="Unassembled WGS sequence"/>
</dbReference>
<dbReference type="STRING" id="1563681.BFP71_09755"/>
<gene>
    <name evidence="1" type="ORF">BFP71_09755</name>
</gene>
<proteinExistence type="predicted"/>
<evidence type="ECO:0000313" key="1">
    <source>
        <dbReference type="EMBL" id="OEJ99826.1"/>
    </source>
</evidence>
<name>A0A1E5SLA6_9BACT</name>
<comment type="caution">
    <text evidence="1">The sequence shown here is derived from an EMBL/GenBank/DDBJ whole genome shotgun (WGS) entry which is preliminary data.</text>
</comment>
<keyword evidence="2" id="KW-1185">Reference proteome</keyword>
<reference evidence="1 2" key="1">
    <citation type="submission" date="2016-08" db="EMBL/GenBank/DDBJ databases">
        <title>Draft genome of Fabibacter sp. strain SK-8.</title>
        <authorList>
            <person name="Wong S.-K."/>
            <person name="Hamasaki K."/>
            <person name="Yoshizawa S."/>
        </authorList>
    </citation>
    <scope>NUCLEOTIDE SEQUENCE [LARGE SCALE GENOMIC DNA]</scope>
    <source>
        <strain evidence="1 2">SK-8</strain>
    </source>
</reference>
<sequence length="281" mass="31364">MTLSLKANSQNSEFKNQRAELAIFNVGMNGLVAGLGSVINKKGGDANFKTFLNGFYKGAIGGGISHIGLSMTNLVFQQKNIAYAWPARIVNSLGSSIVQNAAQDMGMFERLHFNLYITRLEYFPLKRKLKARLFVSSLFGLRIVGRGARFDLGKTLKSGILFFESDGRFSSSLGSGKATGQVSSIGMSSRLEGDEFYDTYAEEVAHILQYDRKVGGNAYLTKFDANLKTSSNFYKSLSKYIYFDMNGPVFWLAYSFEDATRCNFFEQEAVNYANRRLDFCN</sequence>
<organism evidence="1 2">
    <name type="scientific">Roseivirga misakiensis</name>
    <dbReference type="NCBI Taxonomy" id="1563681"/>
    <lineage>
        <taxon>Bacteria</taxon>
        <taxon>Pseudomonadati</taxon>
        <taxon>Bacteroidota</taxon>
        <taxon>Cytophagia</taxon>
        <taxon>Cytophagales</taxon>
        <taxon>Roseivirgaceae</taxon>
        <taxon>Roseivirga</taxon>
    </lineage>
</organism>
<dbReference type="AlphaFoldDB" id="A0A1E5SLA6"/>